<keyword evidence="1 2" id="KW-0694">RNA-binding</keyword>
<evidence type="ECO:0000256" key="3">
    <source>
        <dbReference type="SAM" id="Phobius"/>
    </source>
</evidence>
<keyword evidence="3" id="KW-1133">Transmembrane helix</keyword>
<proteinExistence type="predicted"/>
<dbReference type="InterPro" id="IPR012677">
    <property type="entry name" value="Nucleotide-bd_a/b_plait_sf"/>
</dbReference>
<keyword evidence="6" id="KW-1185">Reference proteome</keyword>
<dbReference type="Gene3D" id="2.20.110.10">
    <property type="entry name" value="Histone H3 K4-specific methyltransferase SET7/9 N-terminal domain"/>
    <property type="match status" value="1"/>
</dbReference>
<dbReference type="Proteomes" id="UP000078348">
    <property type="component" value="Unassembled WGS sequence"/>
</dbReference>
<protein>
    <recommendedName>
        <fullName evidence="4">HTH La-type RNA-binding domain-containing protein</fullName>
    </recommendedName>
</protein>
<organism evidence="5 6">
    <name type="scientific">Blastocystis sp. subtype 1 (strain ATCC 50177 / NandII)</name>
    <dbReference type="NCBI Taxonomy" id="478820"/>
    <lineage>
        <taxon>Eukaryota</taxon>
        <taxon>Sar</taxon>
        <taxon>Stramenopiles</taxon>
        <taxon>Bigyra</taxon>
        <taxon>Opalozoa</taxon>
        <taxon>Opalinata</taxon>
        <taxon>Blastocystidae</taxon>
        <taxon>Blastocystis</taxon>
    </lineage>
</organism>
<evidence type="ECO:0000256" key="2">
    <source>
        <dbReference type="PROSITE-ProRule" id="PRU00332"/>
    </source>
</evidence>
<dbReference type="PROSITE" id="PS50961">
    <property type="entry name" value="HTH_LA"/>
    <property type="match status" value="1"/>
</dbReference>
<comment type="caution">
    <text evidence="5">The sequence shown here is derived from an EMBL/GenBank/DDBJ whole genome shotgun (WGS) entry which is preliminary data.</text>
</comment>
<evidence type="ECO:0000256" key="1">
    <source>
        <dbReference type="ARBA" id="ARBA00022884"/>
    </source>
</evidence>
<dbReference type="PANTHER" id="PTHR23084">
    <property type="entry name" value="PHOSPHATIDYLINOSITOL-4-PHOSPHATE 5-KINASE RELATED"/>
    <property type="match status" value="1"/>
</dbReference>
<evidence type="ECO:0000259" key="4">
    <source>
        <dbReference type="PROSITE" id="PS50961"/>
    </source>
</evidence>
<keyword evidence="3" id="KW-0472">Membrane</keyword>
<dbReference type="Gene3D" id="3.80.10.10">
    <property type="entry name" value="Ribonuclease Inhibitor"/>
    <property type="match status" value="1"/>
</dbReference>
<dbReference type="GO" id="GO:0003723">
    <property type="term" value="F:RNA binding"/>
    <property type="evidence" value="ECO:0007669"/>
    <property type="project" value="UniProtKB-UniRule"/>
</dbReference>
<sequence>MEEALNRLSYYLSFDNFLKDGSLSRMKRYEWEVFNIDRIYGYSDIRCLVPSKEALLEALKKDDRFEVSSDNNIQPVDRKMERDTSNKRTVRLAGISLDTTEEQLAEAFKEYPEIQSFEMKKNLNTGANLCFEKTYVVADISFWEGVVDGLCIVYDFDNRVVFHGFLYNGSRDGICIDIDPETTHRNYARYRDGVVVSVIKPLPFHCHIFAEVSTSGKLLNVGCFNEDFSDYEGLFICYENNLPTELSILKDEKKTVLKQFKDNQLVEYDAYQNITYEGEFIQNVKYLYPRHGKGNEYEEGRVLVYSGDFANGYRHGQGILYENGKKRYEGGWKLGEASGQGVLFDEQGNEVFRGNFLKSYIVVKEGEPCNLPEVRAVFSSQYALPKVPQLSTILLGLSEQELKETRLEADPANWWLDDAFGVVTPQPFEITTKPSPDPLNPAILLEPKKKNGCVFWYVATLTALVLGGLCFCLFVFFGGHFVVSACDGELWNPTRVRSITFAAGVCAQPRDVVIEGCPWLTSVVFEKGAFRGGGCVTVASNPRLASLVFEEETFLTGGELNVRDNRELSELTFGTHAFAASSSLLLQENTKLRTVFFGDSSFRYAPSCSFVQNKFLQSIHFGKESFYSARAAAFESNPLLTTIHFGASSFHDLRSFRLQNNVRLSELLFDDNCCVGDARNKEGRATKEPWDFLSTAVFSDLPSLSNVTVQVDPRRQRGTSFMNFGSVSLENVYMSEKDFHIRGSRYGFFYYLRYIHHYDAAGLTKVIASNSPWAVKDHSVFLQSD</sequence>
<reference evidence="5 6" key="1">
    <citation type="submission" date="2016-05" db="EMBL/GenBank/DDBJ databases">
        <title>Nuclear genome of Blastocystis sp. subtype 1 NandII.</title>
        <authorList>
            <person name="Gentekaki E."/>
            <person name="Curtis B."/>
            <person name="Stairs C."/>
            <person name="Eme L."/>
            <person name="Herman E."/>
            <person name="Klimes V."/>
            <person name="Arias M.C."/>
            <person name="Elias M."/>
            <person name="Hilliou F."/>
            <person name="Klute M."/>
            <person name="Malik S.-B."/>
            <person name="Pightling A."/>
            <person name="Rachubinski R."/>
            <person name="Salas D."/>
            <person name="Schlacht A."/>
            <person name="Suga H."/>
            <person name="Archibald J."/>
            <person name="Ball S.G."/>
            <person name="Clark G."/>
            <person name="Dacks J."/>
            <person name="Van Der Giezen M."/>
            <person name="Tsaousis A."/>
            <person name="Roger A."/>
        </authorList>
    </citation>
    <scope>NUCLEOTIDE SEQUENCE [LARGE SCALE GENOMIC DNA]</scope>
    <source>
        <strain evidence="6">ATCC 50177 / NandII</strain>
    </source>
</reference>
<dbReference type="EMBL" id="LXWW01000421">
    <property type="protein sequence ID" value="OAO13316.1"/>
    <property type="molecule type" value="Genomic_DNA"/>
</dbReference>
<dbReference type="InterPro" id="IPR006630">
    <property type="entry name" value="La_HTH"/>
</dbReference>
<name>A0A196SAF8_BLAHN</name>
<accession>A0A196SAF8</accession>
<keyword evidence="3" id="KW-0812">Transmembrane</keyword>
<evidence type="ECO:0000313" key="5">
    <source>
        <dbReference type="EMBL" id="OAO13316.1"/>
    </source>
</evidence>
<dbReference type="AlphaFoldDB" id="A0A196SAF8"/>
<feature type="transmembrane region" description="Helical" evidence="3">
    <location>
        <begin position="454"/>
        <end position="477"/>
    </location>
</feature>
<dbReference type="Gene3D" id="3.30.70.330">
    <property type="match status" value="1"/>
</dbReference>
<dbReference type="PANTHER" id="PTHR23084:SF263">
    <property type="entry name" value="MORN REPEAT-CONTAINING PROTEIN 1"/>
    <property type="match status" value="1"/>
</dbReference>
<dbReference type="InterPro" id="IPR035979">
    <property type="entry name" value="RBD_domain_sf"/>
</dbReference>
<dbReference type="OrthoDB" id="270720at2759"/>
<dbReference type="InterPro" id="IPR032675">
    <property type="entry name" value="LRR_dom_sf"/>
</dbReference>
<dbReference type="SUPFAM" id="SSF52058">
    <property type="entry name" value="L domain-like"/>
    <property type="match status" value="1"/>
</dbReference>
<feature type="domain" description="HTH La-type RNA-binding" evidence="4">
    <location>
        <begin position="1"/>
        <end position="84"/>
    </location>
</feature>
<evidence type="ECO:0000313" key="6">
    <source>
        <dbReference type="Proteomes" id="UP000078348"/>
    </source>
</evidence>
<dbReference type="SUPFAM" id="SSF54928">
    <property type="entry name" value="RNA-binding domain, RBD"/>
    <property type="match status" value="1"/>
</dbReference>
<dbReference type="SUPFAM" id="SSF82185">
    <property type="entry name" value="Histone H3 K4-specific methyltransferase SET7/9 N-terminal domain"/>
    <property type="match status" value="1"/>
</dbReference>
<gene>
    <name evidence="5" type="ORF">AV274_4991</name>
</gene>